<dbReference type="Proteomes" id="UP000321638">
    <property type="component" value="Unassembled WGS sequence"/>
</dbReference>
<dbReference type="AlphaFoldDB" id="A0A5C8PIT2"/>
<keyword evidence="3" id="KW-1185">Reference proteome</keyword>
<evidence type="ECO:0000313" key="2">
    <source>
        <dbReference type="EMBL" id="TXL73263.1"/>
    </source>
</evidence>
<dbReference type="InterPro" id="IPR000073">
    <property type="entry name" value="AB_hydrolase_1"/>
</dbReference>
<keyword evidence="2" id="KW-0378">Hydrolase</keyword>
<dbReference type="PANTHER" id="PTHR43798">
    <property type="entry name" value="MONOACYLGLYCEROL LIPASE"/>
    <property type="match status" value="1"/>
</dbReference>
<dbReference type="OrthoDB" id="9780765at2"/>
<dbReference type="PANTHER" id="PTHR43798:SF33">
    <property type="entry name" value="HYDROLASE, PUTATIVE (AFU_ORTHOLOGUE AFUA_2G14860)-RELATED"/>
    <property type="match status" value="1"/>
</dbReference>
<sequence length="301" mass="33179">MLAGMAHRTIRTDVLDIAYEEHGPPDGATVILLHGFPYDPRAYDHVAPPLAADGRRVLVPYLRGYGPTRFLSPDTPRSGQQAALGHDLLRFMDALGIRRAALAGYDWGGRAACIVAALWPERASALVSVSGYNIQDIAASAAPAAAEQEHRFWYQYYFHTERGRAGLTANRRDICRLLWRLWSPEWRFDDATFDRSAASFDNPDFVDVVIQSYRHRFGYAPGDLALEPIEARLAARPLIAVPSIVLHGGHDGVGPAEQSQRHDRYFTGPYVRRVLPGIGHNLPQEAPDAVVAALRALPVAG</sequence>
<dbReference type="InterPro" id="IPR000639">
    <property type="entry name" value="Epox_hydrolase-like"/>
</dbReference>
<dbReference type="InterPro" id="IPR050266">
    <property type="entry name" value="AB_hydrolase_sf"/>
</dbReference>
<dbReference type="GO" id="GO:0016787">
    <property type="term" value="F:hydrolase activity"/>
    <property type="evidence" value="ECO:0007669"/>
    <property type="project" value="UniProtKB-KW"/>
</dbReference>
<protein>
    <submittedName>
        <fullName evidence="2">Alpha/beta hydrolase</fullName>
    </submittedName>
</protein>
<dbReference type="GO" id="GO:0016020">
    <property type="term" value="C:membrane"/>
    <property type="evidence" value="ECO:0007669"/>
    <property type="project" value="TreeGrafter"/>
</dbReference>
<accession>A0A5C8PIT2</accession>
<name>A0A5C8PIT2_9HYPH</name>
<feature type="domain" description="AB hydrolase-1" evidence="1">
    <location>
        <begin position="29"/>
        <end position="281"/>
    </location>
</feature>
<evidence type="ECO:0000313" key="3">
    <source>
        <dbReference type="Proteomes" id="UP000321638"/>
    </source>
</evidence>
<evidence type="ECO:0000259" key="1">
    <source>
        <dbReference type="Pfam" id="PF00561"/>
    </source>
</evidence>
<reference evidence="2 3" key="1">
    <citation type="submission" date="2019-06" db="EMBL/GenBank/DDBJ databases">
        <title>New taxonomy in bacterial strain CC-CFT640, isolated from vineyard.</title>
        <authorList>
            <person name="Lin S.-Y."/>
            <person name="Tsai C.-F."/>
            <person name="Young C.-C."/>
        </authorList>
    </citation>
    <scope>NUCLEOTIDE SEQUENCE [LARGE SCALE GENOMIC DNA]</scope>
    <source>
        <strain evidence="2 3">CC-CFT640</strain>
    </source>
</reference>
<comment type="caution">
    <text evidence="2">The sequence shown here is derived from an EMBL/GenBank/DDBJ whole genome shotgun (WGS) entry which is preliminary data.</text>
</comment>
<gene>
    <name evidence="2" type="ORF">FHP25_21490</name>
</gene>
<dbReference type="Gene3D" id="3.40.50.1820">
    <property type="entry name" value="alpha/beta hydrolase"/>
    <property type="match status" value="1"/>
</dbReference>
<proteinExistence type="predicted"/>
<dbReference type="SUPFAM" id="SSF53474">
    <property type="entry name" value="alpha/beta-Hydrolases"/>
    <property type="match status" value="1"/>
</dbReference>
<dbReference type="PRINTS" id="PR00412">
    <property type="entry name" value="EPOXHYDRLASE"/>
</dbReference>
<dbReference type="EMBL" id="VDUZ01000026">
    <property type="protein sequence ID" value="TXL73263.1"/>
    <property type="molecule type" value="Genomic_DNA"/>
</dbReference>
<dbReference type="Pfam" id="PF00561">
    <property type="entry name" value="Abhydrolase_1"/>
    <property type="match status" value="1"/>
</dbReference>
<dbReference type="InterPro" id="IPR029058">
    <property type="entry name" value="AB_hydrolase_fold"/>
</dbReference>
<organism evidence="2 3">
    <name type="scientific">Vineibacter terrae</name>
    <dbReference type="NCBI Taxonomy" id="2586908"/>
    <lineage>
        <taxon>Bacteria</taxon>
        <taxon>Pseudomonadati</taxon>
        <taxon>Pseudomonadota</taxon>
        <taxon>Alphaproteobacteria</taxon>
        <taxon>Hyphomicrobiales</taxon>
        <taxon>Vineibacter</taxon>
    </lineage>
</organism>